<comment type="similarity">
    <text evidence="2 10">Belongs to the ABC-2 integral membrane protein family.</text>
</comment>
<dbReference type="AlphaFoldDB" id="A0A1Q2HYD5"/>
<evidence type="ECO:0000256" key="5">
    <source>
        <dbReference type="ARBA" id="ARBA00022519"/>
    </source>
</evidence>
<feature type="transmembrane region" description="Helical" evidence="10">
    <location>
        <begin position="275"/>
        <end position="298"/>
    </location>
</feature>
<keyword evidence="8 10" id="KW-0472">Membrane</keyword>
<evidence type="ECO:0000256" key="10">
    <source>
        <dbReference type="RuleBase" id="RU361157"/>
    </source>
</evidence>
<dbReference type="InterPro" id="IPR000412">
    <property type="entry name" value="ABC_2_transport"/>
</dbReference>
<feature type="transmembrane region" description="Helical" evidence="10">
    <location>
        <begin position="108"/>
        <end position="127"/>
    </location>
</feature>
<dbReference type="InterPro" id="IPR013525">
    <property type="entry name" value="ABC2_TM"/>
</dbReference>
<protein>
    <recommendedName>
        <fullName evidence="10">Transport permease protein</fullName>
    </recommendedName>
</protein>
<evidence type="ECO:0000256" key="1">
    <source>
        <dbReference type="ARBA" id="ARBA00004429"/>
    </source>
</evidence>
<evidence type="ECO:0000313" key="13">
    <source>
        <dbReference type="Proteomes" id="UP000217209"/>
    </source>
</evidence>
<name>A0A1Q2HYD5_9CORY</name>
<dbReference type="OrthoDB" id="4186295at2"/>
<dbReference type="PRINTS" id="PR00164">
    <property type="entry name" value="ABC2TRNSPORT"/>
</dbReference>
<feature type="transmembrane region" description="Helical" evidence="10">
    <location>
        <begin position="75"/>
        <end position="96"/>
    </location>
</feature>
<evidence type="ECO:0000259" key="11">
    <source>
        <dbReference type="PROSITE" id="PS51012"/>
    </source>
</evidence>
<evidence type="ECO:0000256" key="7">
    <source>
        <dbReference type="ARBA" id="ARBA00022989"/>
    </source>
</evidence>
<dbReference type="KEGG" id="cgv:CGLAU_09190"/>
<feature type="transmembrane region" description="Helical" evidence="10">
    <location>
        <begin position="182"/>
        <end position="207"/>
    </location>
</feature>
<keyword evidence="6 10" id="KW-0812">Transmembrane</keyword>
<feature type="transmembrane region" description="Helical" evidence="10">
    <location>
        <begin position="219"/>
        <end position="238"/>
    </location>
</feature>
<dbReference type="InterPro" id="IPR047817">
    <property type="entry name" value="ABC2_TM_bact-type"/>
</dbReference>
<keyword evidence="5" id="KW-0997">Cell inner membrane</keyword>
<dbReference type="EMBL" id="CP019688">
    <property type="protein sequence ID" value="AQQ15790.1"/>
    <property type="molecule type" value="Genomic_DNA"/>
</dbReference>
<evidence type="ECO:0000256" key="8">
    <source>
        <dbReference type="ARBA" id="ARBA00023136"/>
    </source>
</evidence>
<evidence type="ECO:0000256" key="4">
    <source>
        <dbReference type="ARBA" id="ARBA00022475"/>
    </source>
</evidence>
<dbReference type="RefSeq" id="WP_095660425.1">
    <property type="nucleotide sequence ID" value="NZ_BAAAKB010000032.1"/>
</dbReference>
<feature type="domain" description="ABC transmembrane type-2" evidence="11">
    <location>
        <begin position="75"/>
        <end position="299"/>
    </location>
</feature>
<gene>
    <name evidence="12" type="ORF">CGLAU_09190</name>
</gene>
<dbReference type="PROSITE" id="PS51012">
    <property type="entry name" value="ABC_TM2"/>
    <property type="match status" value="1"/>
</dbReference>
<dbReference type="GO" id="GO:0046677">
    <property type="term" value="P:response to antibiotic"/>
    <property type="evidence" value="ECO:0007669"/>
    <property type="project" value="UniProtKB-KW"/>
</dbReference>
<keyword evidence="7 10" id="KW-1133">Transmembrane helix</keyword>
<evidence type="ECO:0000256" key="6">
    <source>
        <dbReference type="ARBA" id="ARBA00022692"/>
    </source>
</evidence>
<keyword evidence="9" id="KW-0046">Antibiotic resistance</keyword>
<dbReference type="PANTHER" id="PTHR30413">
    <property type="entry name" value="INNER MEMBRANE TRANSPORT PERMEASE"/>
    <property type="match status" value="1"/>
</dbReference>
<feature type="transmembrane region" description="Helical" evidence="10">
    <location>
        <begin position="159"/>
        <end position="176"/>
    </location>
</feature>
<comment type="subcellular location">
    <subcellularLocation>
        <location evidence="1">Cell inner membrane</location>
        <topology evidence="1">Multi-pass membrane protein</topology>
    </subcellularLocation>
    <subcellularLocation>
        <location evidence="10">Cell membrane</location>
        <topology evidence="10">Multi-pass membrane protein</topology>
    </subcellularLocation>
</comment>
<dbReference type="GO" id="GO:0015920">
    <property type="term" value="P:lipopolysaccharide transport"/>
    <property type="evidence" value="ECO:0007669"/>
    <property type="project" value="TreeGrafter"/>
</dbReference>
<reference evidence="12 13" key="1">
    <citation type="submission" date="2016-12" db="EMBL/GenBank/DDBJ databases">
        <authorList>
            <person name="Song W.-J."/>
            <person name="Kurnit D.M."/>
        </authorList>
    </citation>
    <scope>NUCLEOTIDE SEQUENCE [LARGE SCALE GENOMIC DNA]</scope>
    <source>
        <strain evidence="12 13">DSM 30827</strain>
    </source>
</reference>
<keyword evidence="13" id="KW-1185">Reference proteome</keyword>
<dbReference type="GO" id="GO:0043190">
    <property type="term" value="C:ATP-binding cassette (ABC) transporter complex"/>
    <property type="evidence" value="ECO:0007669"/>
    <property type="project" value="InterPro"/>
</dbReference>
<evidence type="ECO:0000256" key="9">
    <source>
        <dbReference type="ARBA" id="ARBA00023251"/>
    </source>
</evidence>
<dbReference type="Pfam" id="PF01061">
    <property type="entry name" value="ABC2_membrane"/>
    <property type="match status" value="1"/>
</dbReference>
<organism evidence="12 13">
    <name type="scientific">Corynebacterium glaucum</name>
    <dbReference type="NCBI Taxonomy" id="187491"/>
    <lineage>
        <taxon>Bacteria</taxon>
        <taxon>Bacillati</taxon>
        <taxon>Actinomycetota</taxon>
        <taxon>Actinomycetes</taxon>
        <taxon>Mycobacteriales</taxon>
        <taxon>Corynebacteriaceae</taxon>
        <taxon>Corynebacterium</taxon>
    </lineage>
</organism>
<proteinExistence type="inferred from homology"/>
<accession>A0A1Q2HYD5</accession>
<dbReference type="Proteomes" id="UP000217209">
    <property type="component" value="Chromosome"/>
</dbReference>
<evidence type="ECO:0000313" key="12">
    <source>
        <dbReference type="EMBL" id="AQQ15790.1"/>
    </source>
</evidence>
<keyword evidence="3 10" id="KW-0813">Transport</keyword>
<dbReference type="GO" id="GO:0140359">
    <property type="term" value="F:ABC-type transporter activity"/>
    <property type="evidence" value="ECO:0007669"/>
    <property type="project" value="InterPro"/>
</dbReference>
<dbReference type="PANTHER" id="PTHR30413:SF8">
    <property type="entry name" value="TRANSPORT PERMEASE PROTEIN"/>
    <property type="match status" value="1"/>
</dbReference>
<evidence type="ECO:0000256" key="3">
    <source>
        <dbReference type="ARBA" id="ARBA00022448"/>
    </source>
</evidence>
<keyword evidence="4 10" id="KW-1003">Cell membrane</keyword>
<sequence length="307" mass="34823">MTRAKRESEADASLERLEGVLSAGQPVHFVDSGGLKSLQSRPGFFAYCKQLWDYRSFIWADARLKALRTTKDYRLWRLWLVLQPLLDVLFYAFLFGLVLKTSKGVENFLGFLVIGVIFMRMMVALLNQGSMLIRNSRGFIQTFQFPRAALAISQTLRNLLDNILPALIAVIMAIGYQKFEGLNWSIILAVPLFLMMHIFGCGLMLIAARLTAEIPDTRALITFASQAWFFLSGVMFSIDRFVDHPMLHSLMTANPAYLFLQALRGSVIYSSPPDLATWGILALWTFGTFVVGLFYFWLAEAKYVRLS</sequence>
<evidence type="ECO:0000256" key="2">
    <source>
        <dbReference type="ARBA" id="ARBA00007783"/>
    </source>
</evidence>